<evidence type="ECO:0000256" key="2">
    <source>
        <dbReference type="ARBA" id="ARBA00006484"/>
    </source>
</evidence>
<dbReference type="PANTHER" id="PTHR24322:SF736">
    <property type="entry name" value="RETINOL DEHYDROGENASE 10"/>
    <property type="match status" value="1"/>
</dbReference>
<dbReference type="FunFam" id="3.40.50.720:FF:000131">
    <property type="entry name" value="Short-chain dehydrogenase/reductase 3"/>
    <property type="match status" value="1"/>
</dbReference>
<dbReference type="SUPFAM" id="SSF51735">
    <property type="entry name" value="NAD(P)-binding Rossmann-fold domains"/>
    <property type="match status" value="1"/>
</dbReference>
<name>A0A914AXR5_PATMI</name>
<evidence type="ECO:0000256" key="3">
    <source>
        <dbReference type="ARBA" id="ARBA00022692"/>
    </source>
</evidence>
<evidence type="ECO:0000256" key="13">
    <source>
        <dbReference type="SAM" id="Phobius"/>
    </source>
</evidence>
<accession>A0A914AXR5</accession>
<evidence type="ECO:0000256" key="7">
    <source>
        <dbReference type="ARBA" id="ARBA00023098"/>
    </source>
</evidence>
<evidence type="ECO:0000256" key="8">
    <source>
        <dbReference type="ARBA" id="ARBA00023136"/>
    </source>
</evidence>
<dbReference type="GeneID" id="119738219"/>
<evidence type="ECO:0000256" key="4">
    <source>
        <dbReference type="ARBA" id="ARBA00022857"/>
    </source>
</evidence>
<dbReference type="CDD" id="cd05339">
    <property type="entry name" value="17beta-HSDXI-like_SDR_c"/>
    <property type="match status" value="1"/>
</dbReference>
<keyword evidence="6" id="KW-0560">Oxidoreductase</keyword>
<feature type="transmembrane region" description="Helical" evidence="13">
    <location>
        <begin position="6"/>
        <end position="26"/>
    </location>
</feature>
<dbReference type="InterPro" id="IPR036291">
    <property type="entry name" value="NAD(P)-bd_dom_sf"/>
</dbReference>
<dbReference type="PANTHER" id="PTHR24322">
    <property type="entry name" value="PKSB"/>
    <property type="match status" value="1"/>
</dbReference>
<comment type="similarity">
    <text evidence="2 12">Belongs to the short-chain dehydrogenases/reductases (SDR) family.</text>
</comment>
<keyword evidence="4" id="KW-0521">NADP</keyword>
<dbReference type="PRINTS" id="PR00081">
    <property type="entry name" value="GDHRDH"/>
</dbReference>
<dbReference type="Pfam" id="PF00106">
    <property type="entry name" value="adh_short"/>
    <property type="match status" value="1"/>
</dbReference>
<proteinExistence type="inferred from homology"/>
<dbReference type="EnsemblMetazoa" id="XM_038213007.1">
    <property type="protein sequence ID" value="XP_038068935.1"/>
    <property type="gene ID" value="LOC119738219"/>
</dbReference>
<protein>
    <recommendedName>
        <fullName evidence="10">Short-chain dehydrogenase/reductase 3</fullName>
    </recommendedName>
    <alternativeName>
        <fullName evidence="11">Retinal short-chain dehydrogenase/reductase 1</fullName>
    </alternativeName>
</protein>
<dbReference type="GO" id="GO:0052650">
    <property type="term" value="F:all-trans-retinol dehydrogenase (NADP+) activity"/>
    <property type="evidence" value="ECO:0007669"/>
    <property type="project" value="UniProtKB-ARBA"/>
</dbReference>
<evidence type="ECO:0000256" key="5">
    <source>
        <dbReference type="ARBA" id="ARBA00022989"/>
    </source>
</evidence>
<evidence type="ECO:0000256" key="10">
    <source>
        <dbReference type="ARBA" id="ARBA00068717"/>
    </source>
</evidence>
<keyword evidence="8 13" id="KW-0472">Membrane</keyword>
<reference evidence="14" key="1">
    <citation type="submission" date="2022-11" db="UniProtKB">
        <authorList>
            <consortium name="EnsemblMetazoa"/>
        </authorList>
    </citation>
    <scope>IDENTIFICATION</scope>
</reference>
<keyword evidence="3 13" id="KW-0812">Transmembrane</keyword>
<evidence type="ECO:0000256" key="11">
    <source>
        <dbReference type="ARBA" id="ARBA00082544"/>
    </source>
</evidence>
<dbReference type="PRINTS" id="PR00080">
    <property type="entry name" value="SDRFAMILY"/>
</dbReference>
<sequence>MSVISTIVDISVLLGTLILSYLEVFYRLIVPASRKLVAGRTVLITGAGHGLGRLMALNFARERAILVLWDINQANNEKTARDVRNLGGQAFSYTVDCSSAKAVSETAERVLEEVGNIYMLINNAGVLVGEDILALSEQSILQTMNINVLTHFWTIRSFLPGMLEANDGHIVSIASMAGKQGSHRLTDYCASKFAAVGLHESLTDEIEKVYQRPGVQTTVVCPMFINTGLIHSISTRIGGPDMLKAEEVVEQIMDGVLKNQREILVPTVSSWVSLVLKAVLPKRGWEAILRSQQIVIPSQTREDK</sequence>
<evidence type="ECO:0000313" key="15">
    <source>
        <dbReference type="Proteomes" id="UP000887568"/>
    </source>
</evidence>
<dbReference type="InterPro" id="IPR002347">
    <property type="entry name" value="SDR_fam"/>
</dbReference>
<keyword evidence="15" id="KW-1185">Reference proteome</keyword>
<dbReference type="OrthoDB" id="10253736at2759"/>
<organism evidence="14 15">
    <name type="scientific">Patiria miniata</name>
    <name type="common">Bat star</name>
    <name type="synonym">Asterina miniata</name>
    <dbReference type="NCBI Taxonomy" id="46514"/>
    <lineage>
        <taxon>Eukaryota</taxon>
        <taxon>Metazoa</taxon>
        <taxon>Echinodermata</taxon>
        <taxon>Eleutherozoa</taxon>
        <taxon>Asterozoa</taxon>
        <taxon>Asteroidea</taxon>
        <taxon>Valvatacea</taxon>
        <taxon>Valvatida</taxon>
        <taxon>Asterinidae</taxon>
        <taxon>Patiria</taxon>
    </lineage>
</organism>
<comment type="subcellular location">
    <subcellularLocation>
        <location evidence="1">Membrane</location>
        <topology evidence="1">Multi-pass membrane protein</topology>
    </subcellularLocation>
</comment>
<dbReference type="AlphaFoldDB" id="A0A914AXR5"/>
<dbReference type="GO" id="GO:0005811">
    <property type="term" value="C:lipid droplet"/>
    <property type="evidence" value="ECO:0007669"/>
    <property type="project" value="TreeGrafter"/>
</dbReference>
<evidence type="ECO:0000256" key="9">
    <source>
        <dbReference type="ARBA" id="ARBA00059620"/>
    </source>
</evidence>
<evidence type="ECO:0000256" key="6">
    <source>
        <dbReference type="ARBA" id="ARBA00023002"/>
    </source>
</evidence>
<keyword evidence="5 13" id="KW-1133">Transmembrane helix</keyword>
<dbReference type="RefSeq" id="XP_038068935.1">
    <property type="nucleotide sequence ID" value="XM_038213007.1"/>
</dbReference>
<dbReference type="OMA" id="WDINQAN"/>
<comment type="function">
    <text evidence="9">Catalyzes the reduction of all-trans-retinal to all-trans-retinol in the presence of NADPH.</text>
</comment>
<evidence type="ECO:0000313" key="14">
    <source>
        <dbReference type="EnsemblMetazoa" id="XP_038068935.1"/>
    </source>
</evidence>
<evidence type="ECO:0000256" key="1">
    <source>
        <dbReference type="ARBA" id="ARBA00004141"/>
    </source>
</evidence>
<dbReference type="GO" id="GO:0016020">
    <property type="term" value="C:membrane"/>
    <property type="evidence" value="ECO:0007669"/>
    <property type="project" value="UniProtKB-SubCell"/>
</dbReference>
<evidence type="ECO:0000256" key="12">
    <source>
        <dbReference type="RuleBase" id="RU000363"/>
    </source>
</evidence>
<dbReference type="Proteomes" id="UP000887568">
    <property type="component" value="Unplaced"/>
</dbReference>
<keyword evidence="7" id="KW-0443">Lipid metabolism</keyword>
<dbReference type="Gene3D" id="3.40.50.720">
    <property type="entry name" value="NAD(P)-binding Rossmann-like Domain"/>
    <property type="match status" value="1"/>
</dbReference>